<proteinExistence type="predicted"/>
<dbReference type="GO" id="GO:0000281">
    <property type="term" value="P:mitotic cytokinesis"/>
    <property type="evidence" value="ECO:0007669"/>
    <property type="project" value="TreeGrafter"/>
</dbReference>
<dbReference type="PANTHER" id="PTHR23030:SF39">
    <property type="entry name" value="PROGRAMMED CELL DEATH 6-INTERACTING PROTEIN"/>
    <property type="match status" value="1"/>
</dbReference>
<evidence type="ECO:0000313" key="3">
    <source>
        <dbReference type="Proteomes" id="UP001187531"/>
    </source>
</evidence>
<gene>
    <name evidence="2" type="ORF">QYM36_017769</name>
</gene>
<evidence type="ECO:0000313" key="2">
    <source>
        <dbReference type="EMBL" id="KAK2703829.1"/>
    </source>
</evidence>
<reference evidence="2" key="1">
    <citation type="submission" date="2023-07" db="EMBL/GenBank/DDBJ databases">
        <title>Chromosome-level genome assembly of Artemia franciscana.</title>
        <authorList>
            <person name="Jo E."/>
        </authorList>
    </citation>
    <scope>NUCLEOTIDE SEQUENCE</scope>
    <source>
        <tissue evidence="2">Whole body</tissue>
    </source>
</reference>
<dbReference type="Gene3D" id="1.20.140.50">
    <property type="entry name" value="alix/aip1 like domains"/>
    <property type="match status" value="1"/>
</dbReference>
<feature type="non-terminal residue" evidence="2">
    <location>
        <position position="1"/>
    </location>
</feature>
<accession>A0AA88KVF5</accession>
<dbReference type="GO" id="GO:0005768">
    <property type="term" value="C:endosome"/>
    <property type="evidence" value="ECO:0007669"/>
    <property type="project" value="TreeGrafter"/>
</dbReference>
<dbReference type="Pfam" id="PF13949">
    <property type="entry name" value="ALIX_LYPXL_bnd"/>
    <property type="match status" value="1"/>
</dbReference>
<keyword evidence="3" id="KW-1185">Reference proteome</keyword>
<dbReference type="Proteomes" id="UP001187531">
    <property type="component" value="Unassembled WGS sequence"/>
</dbReference>
<sequence>AEETTPSFIEDIFGRKYPILSPKHEDFPLLVSPGVSGQLNGNVKRFELESNISENGTVLGYETRKAGLINLEIGQLREATQLLNGGLASLNRPDALEESQGQALPPSLKERATYVRTSGGIESIDRQLKEQQDMLASNDEILTKIDQMLRDEKASDDQLRAQFGSKWTRATSDSNGKVQN</sequence>
<organism evidence="2 3">
    <name type="scientific">Artemia franciscana</name>
    <name type="common">Brine shrimp</name>
    <name type="synonym">Artemia sanfranciscana</name>
    <dbReference type="NCBI Taxonomy" id="6661"/>
    <lineage>
        <taxon>Eukaryota</taxon>
        <taxon>Metazoa</taxon>
        <taxon>Ecdysozoa</taxon>
        <taxon>Arthropoda</taxon>
        <taxon>Crustacea</taxon>
        <taxon>Branchiopoda</taxon>
        <taxon>Anostraca</taxon>
        <taxon>Artemiidae</taxon>
        <taxon>Artemia</taxon>
    </lineage>
</organism>
<dbReference type="EMBL" id="JAVRJZ010000067">
    <property type="protein sequence ID" value="KAK2703829.1"/>
    <property type="molecule type" value="Genomic_DNA"/>
</dbReference>
<protein>
    <recommendedName>
        <fullName evidence="1">ALIX V-shaped domain-containing protein</fullName>
    </recommendedName>
</protein>
<feature type="domain" description="ALIX V-shaped" evidence="1">
    <location>
        <begin position="104"/>
        <end position="175"/>
    </location>
</feature>
<evidence type="ECO:0000259" key="1">
    <source>
        <dbReference type="Pfam" id="PF13949"/>
    </source>
</evidence>
<dbReference type="PANTHER" id="PTHR23030">
    <property type="entry name" value="PCD6 INTERACTING PROTEIN-RELATED"/>
    <property type="match status" value="1"/>
</dbReference>
<comment type="caution">
    <text evidence="2">The sequence shown here is derived from an EMBL/GenBank/DDBJ whole genome shotgun (WGS) entry which is preliminary data.</text>
</comment>
<dbReference type="InterPro" id="IPR025304">
    <property type="entry name" value="ALIX_V_dom"/>
</dbReference>
<dbReference type="AlphaFoldDB" id="A0AA88KVF5"/>
<name>A0AA88KVF5_ARTSF</name>